<dbReference type="GO" id="GO:1901002">
    <property type="term" value="P:positive regulation of response to salt stress"/>
    <property type="evidence" value="ECO:0007669"/>
    <property type="project" value="UniProtKB-ARBA"/>
</dbReference>
<dbReference type="CDD" id="cd00167">
    <property type="entry name" value="SANT"/>
    <property type="match status" value="2"/>
</dbReference>
<dbReference type="InterPro" id="IPR017930">
    <property type="entry name" value="Myb_dom"/>
</dbReference>
<dbReference type="OMA" id="ASNWVKI"/>
<feature type="domain" description="HTH myb-type" evidence="9">
    <location>
        <begin position="16"/>
        <end position="71"/>
    </location>
</feature>
<dbReference type="InParanoid" id="A5DCK4"/>
<dbReference type="OrthoDB" id="2143914at2759"/>
<dbReference type="GO" id="GO:0043565">
    <property type="term" value="F:sequence-specific DNA binding"/>
    <property type="evidence" value="ECO:0007669"/>
    <property type="project" value="UniProtKB-ARBA"/>
</dbReference>
<sequence length="451" mass="49724">MHNNDDKESPPGSSTDANNRRGPWSPEEDRQLLELVSVFGPSNWVRISNSLATRTPKQCRERYHQNLKPSLNRSPITAEEGALIESLVAKHGKKWAEIARHLNGRSDNAVKNWWNGGASRRRRQSTQEGQTFLVGQENHNQEPNQNHPNQNQNQNQPPFHQNQFQNQVQNQVQNVQPMLHLPQPHISQPHISQPHIAQQPLQPLQPLSHLPASFGAPKSQSSTHPSPSPYPLPNVPHIAFNTQMFGPHSNYPRDYIGHQDPFARPPNFRSASFDQENFKTAFPPPTIHPSKRRLLDDNPRRHSTTGAPADSSSQGPPSTSPSGTISPYHSPLLLSHTSRNNSVSHELYLNSSGSASMTVSRRSSIAPDWFPNPIKDDKAHKRNASQNSYSPSLTPVSRFSVSSAVSNATSPNVASAPAPASAPAQAPAGVPTTTSPSRKDKTRLSVSSLIE</sequence>
<feature type="region of interest" description="Disordered" evidence="7">
    <location>
        <begin position="138"/>
        <end position="160"/>
    </location>
</feature>
<dbReference type="GO" id="GO:0005634">
    <property type="term" value="C:nucleus"/>
    <property type="evidence" value="ECO:0007669"/>
    <property type="project" value="UniProtKB-SubCell"/>
</dbReference>
<evidence type="ECO:0000256" key="6">
    <source>
        <dbReference type="ARBA" id="ARBA00023242"/>
    </source>
</evidence>
<evidence type="ECO:0000313" key="10">
    <source>
        <dbReference type="EMBL" id="EDK36911.2"/>
    </source>
</evidence>
<evidence type="ECO:0000256" key="7">
    <source>
        <dbReference type="SAM" id="MobiDB-lite"/>
    </source>
</evidence>
<dbReference type="InterPro" id="IPR009057">
    <property type="entry name" value="Homeodomain-like_sf"/>
</dbReference>
<dbReference type="Gene3D" id="1.10.10.60">
    <property type="entry name" value="Homeodomain-like"/>
    <property type="match status" value="2"/>
</dbReference>
<dbReference type="GeneID" id="5129754"/>
<dbReference type="SMART" id="SM00717">
    <property type="entry name" value="SANT"/>
    <property type="match status" value="2"/>
</dbReference>
<comment type="subcellular location">
    <subcellularLocation>
        <location evidence="1">Nucleus</location>
    </subcellularLocation>
</comment>
<feature type="region of interest" description="Disordered" evidence="7">
    <location>
        <begin position="1"/>
        <end position="27"/>
    </location>
</feature>
<keyword evidence="3" id="KW-0805">Transcription regulation</keyword>
<evidence type="ECO:0008006" key="12">
    <source>
        <dbReference type="Google" id="ProtNLM"/>
    </source>
</evidence>
<dbReference type="EMBL" id="CH408155">
    <property type="protein sequence ID" value="EDK36911.2"/>
    <property type="molecule type" value="Genomic_DNA"/>
</dbReference>
<organism evidence="10 11">
    <name type="scientific">Meyerozyma guilliermondii (strain ATCC 6260 / CBS 566 / DSM 6381 / JCM 1539 / NBRC 10279 / NRRL Y-324)</name>
    <name type="common">Yeast</name>
    <name type="synonym">Candida guilliermondii</name>
    <dbReference type="NCBI Taxonomy" id="294746"/>
    <lineage>
        <taxon>Eukaryota</taxon>
        <taxon>Fungi</taxon>
        <taxon>Dikarya</taxon>
        <taxon>Ascomycota</taxon>
        <taxon>Saccharomycotina</taxon>
        <taxon>Pichiomycetes</taxon>
        <taxon>Debaryomycetaceae</taxon>
        <taxon>Meyerozyma</taxon>
    </lineage>
</organism>
<dbReference type="STRING" id="294746.A5DCK4"/>
<feature type="domain" description="HTH myb-type" evidence="9">
    <location>
        <begin position="72"/>
        <end position="122"/>
    </location>
</feature>
<dbReference type="eggNOG" id="KOG0048">
    <property type="taxonomic scope" value="Eukaryota"/>
</dbReference>
<dbReference type="GO" id="GO:0032875">
    <property type="term" value="P:regulation of DNA endoreduplication"/>
    <property type="evidence" value="ECO:0007669"/>
    <property type="project" value="UniProtKB-ARBA"/>
</dbReference>
<dbReference type="PROSITE" id="PS51294">
    <property type="entry name" value="HTH_MYB"/>
    <property type="match status" value="2"/>
</dbReference>
<feature type="compositionally biased region" description="Low complexity" evidence="7">
    <location>
        <begin position="206"/>
        <end position="225"/>
    </location>
</feature>
<feature type="domain" description="Myb-like" evidence="8">
    <location>
        <begin position="68"/>
        <end position="115"/>
    </location>
</feature>
<keyword evidence="4" id="KW-0238">DNA-binding</keyword>
<dbReference type="InterPro" id="IPR001005">
    <property type="entry name" value="SANT/Myb"/>
</dbReference>
<dbReference type="GO" id="GO:0006355">
    <property type="term" value="P:regulation of DNA-templated transcription"/>
    <property type="evidence" value="ECO:0007669"/>
    <property type="project" value="UniProtKB-ARBA"/>
</dbReference>
<proteinExistence type="predicted"/>
<keyword evidence="6" id="KW-0539">Nucleus</keyword>
<dbReference type="HOGENOM" id="CLU_567546_0_0_1"/>
<evidence type="ECO:0000259" key="9">
    <source>
        <dbReference type="PROSITE" id="PS51294"/>
    </source>
</evidence>
<dbReference type="AlphaFoldDB" id="A5DCK4"/>
<dbReference type="PANTHER" id="PTHR47995:SF18">
    <property type="entry name" value="TRANSCRIPTION FACTOR MYB65"/>
    <property type="match status" value="1"/>
</dbReference>
<evidence type="ECO:0000256" key="4">
    <source>
        <dbReference type="ARBA" id="ARBA00023125"/>
    </source>
</evidence>
<evidence type="ECO:0000256" key="3">
    <source>
        <dbReference type="ARBA" id="ARBA00023015"/>
    </source>
</evidence>
<name>A5DCK4_PICGU</name>
<dbReference type="VEuPathDB" id="FungiDB:PGUG_01009"/>
<dbReference type="RefSeq" id="XP_001487632.2">
    <property type="nucleotide sequence ID" value="XM_001487582.1"/>
</dbReference>
<dbReference type="KEGG" id="pgu:PGUG_01009"/>
<reference evidence="10 11" key="1">
    <citation type="journal article" date="2009" name="Nature">
        <title>Evolution of pathogenicity and sexual reproduction in eight Candida genomes.</title>
        <authorList>
            <person name="Butler G."/>
            <person name="Rasmussen M.D."/>
            <person name="Lin M.F."/>
            <person name="Santos M.A."/>
            <person name="Sakthikumar S."/>
            <person name="Munro C.A."/>
            <person name="Rheinbay E."/>
            <person name="Grabherr M."/>
            <person name="Forche A."/>
            <person name="Reedy J.L."/>
            <person name="Agrafioti I."/>
            <person name="Arnaud M.B."/>
            <person name="Bates S."/>
            <person name="Brown A.J."/>
            <person name="Brunke S."/>
            <person name="Costanzo M.C."/>
            <person name="Fitzpatrick D.A."/>
            <person name="de Groot P.W."/>
            <person name="Harris D."/>
            <person name="Hoyer L.L."/>
            <person name="Hube B."/>
            <person name="Klis F.M."/>
            <person name="Kodira C."/>
            <person name="Lennard N."/>
            <person name="Logue M.E."/>
            <person name="Martin R."/>
            <person name="Neiman A.M."/>
            <person name="Nikolaou E."/>
            <person name="Quail M.A."/>
            <person name="Quinn J."/>
            <person name="Santos M.C."/>
            <person name="Schmitzberger F.F."/>
            <person name="Sherlock G."/>
            <person name="Shah P."/>
            <person name="Silverstein K.A."/>
            <person name="Skrzypek M.S."/>
            <person name="Soll D."/>
            <person name="Staggs R."/>
            <person name="Stansfield I."/>
            <person name="Stumpf M.P."/>
            <person name="Sudbery P.E."/>
            <person name="Srikantha T."/>
            <person name="Zeng Q."/>
            <person name="Berman J."/>
            <person name="Berriman M."/>
            <person name="Heitman J."/>
            <person name="Gow N.A."/>
            <person name="Lorenz M.C."/>
            <person name="Birren B.W."/>
            <person name="Kellis M."/>
            <person name="Cuomo C.A."/>
        </authorList>
    </citation>
    <scope>NUCLEOTIDE SEQUENCE [LARGE SCALE GENOMIC DNA]</scope>
    <source>
        <strain evidence="11">ATCC 6260 / CBS 566 / DSM 6381 / JCM 1539 / NBRC 10279 / NRRL Y-324</strain>
    </source>
</reference>
<feature type="compositionally biased region" description="Low complexity" evidence="7">
    <location>
        <begin position="400"/>
        <end position="431"/>
    </location>
</feature>
<dbReference type="GO" id="GO:0050891">
    <property type="term" value="P:multicellular organismal-level water homeostasis"/>
    <property type="evidence" value="ECO:0007669"/>
    <property type="project" value="UniProtKB-ARBA"/>
</dbReference>
<protein>
    <recommendedName>
        <fullName evidence="12">Myb-like DNA-binding protein myb-1</fullName>
    </recommendedName>
</protein>
<keyword evidence="11" id="KW-1185">Reference proteome</keyword>
<dbReference type="GO" id="GO:1902584">
    <property type="term" value="P:positive regulation of response to water deprivation"/>
    <property type="evidence" value="ECO:0007669"/>
    <property type="project" value="UniProtKB-ARBA"/>
</dbReference>
<gene>
    <name evidence="10" type="ORF">PGUG_01009</name>
</gene>
<feature type="compositionally biased region" description="Polar residues" evidence="7">
    <location>
        <begin position="384"/>
        <end position="399"/>
    </location>
</feature>
<feature type="region of interest" description="Disordered" evidence="7">
    <location>
        <begin position="206"/>
        <end position="235"/>
    </location>
</feature>
<dbReference type="GO" id="GO:2000037">
    <property type="term" value="P:regulation of stomatal complex patterning"/>
    <property type="evidence" value="ECO:0007669"/>
    <property type="project" value="UniProtKB-ARBA"/>
</dbReference>
<feature type="domain" description="Myb-like" evidence="8">
    <location>
        <begin position="16"/>
        <end position="67"/>
    </location>
</feature>
<dbReference type="PROSITE" id="PS50090">
    <property type="entry name" value="MYB_LIKE"/>
    <property type="match status" value="2"/>
</dbReference>
<dbReference type="GO" id="GO:1902806">
    <property type="term" value="P:regulation of cell cycle G1/S phase transition"/>
    <property type="evidence" value="ECO:0007669"/>
    <property type="project" value="UniProtKB-ARBA"/>
</dbReference>
<accession>A5DCK4</accession>
<evidence type="ECO:0000256" key="5">
    <source>
        <dbReference type="ARBA" id="ARBA00023163"/>
    </source>
</evidence>
<feature type="region of interest" description="Disordered" evidence="7">
    <location>
        <begin position="108"/>
        <end position="127"/>
    </location>
</feature>
<feature type="region of interest" description="Disordered" evidence="7">
    <location>
        <begin position="367"/>
        <end position="451"/>
    </location>
</feature>
<evidence type="ECO:0000259" key="8">
    <source>
        <dbReference type="PROSITE" id="PS50090"/>
    </source>
</evidence>
<dbReference type="SUPFAM" id="SSF46689">
    <property type="entry name" value="Homeodomain-like"/>
    <property type="match status" value="1"/>
</dbReference>
<feature type="compositionally biased region" description="Low complexity" evidence="7">
    <location>
        <begin position="311"/>
        <end position="327"/>
    </location>
</feature>
<keyword evidence="5" id="KW-0804">Transcription</keyword>
<feature type="region of interest" description="Disordered" evidence="7">
    <location>
        <begin position="250"/>
        <end position="336"/>
    </location>
</feature>
<dbReference type="GO" id="GO:0033993">
    <property type="term" value="P:response to lipid"/>
    <property type="evidence" value="ECO:0007669"/>
    <property type="project" value="UniProtKB-ARBA"/>
</dbReference>
<dbReference type="PANTHER" id="PTHR47995">
    <property type="entry name" value="TRANSCRIPTION FACTOR MYB33-RELATED"/>
    <property type="match status" value="1"/>
</dbReference>
<dbReference type="Pfam" id="PF00249">
    <property type="entry name" value="Myb_DNA-binding"/>
    <property type="match status" value="2"/>
</dbReference>
<evidence type="ECO:0000256" key="2">
    <source>
        <dbReference type="ARBA" id="ARBA00022737"/>
    </source>
</evidence>
<evidence type="ECO:0000313" key="11">
    <source>
        <dbReference type="Proteomes" id="UP000001997"/>
    </source>
</evidence>
<evidence type="ECO:0000256" key="1">
    <source>
        <dbReference type="ARBA" id="ARBA00004123"/>
    </source>
</evidence>
<dbReference type="FunFam" id="1.10.10.60:FF:000355">
    <property type="entry name" value="Transcription factor MYB124"/>
    <property type="match status" value="1"/>
</dbReference>
<keyword evidence="2" id="KW-0677">Repeat</keyword>
<dbReference type="Proteomes" id="UP000001997">
    <property type="component" value="Unassembled WGS sequence"/>
</dbReference>